<gene>
    <name evidence="2" type="ORF">GPX89_09150</name>
</gene>
<proteinExistence type="predicted"/>
<evidence type="ECO:0000313" key="3">
    <source>
        <dbReference type="Proteomes" id="UP000466794"/>
    </source>
</evidence>
<evidence type="ECO:0000313" key="2">
    <source>
        <dbReference type="EMBL" id="MVU77413.1"/>
    </source>
</evidence>
<evidence type="ECO:0000256" key="1">
    <source>
        <dbReference type="SAM" id="Phobius"/>
    </source>
</evidence>
<keyword evidence="1" id="KW-1133">Transmembrane helix</keyword>
<reference evidence="2 3" key="1">
    <citation type="submission" date="2019-12" db="EMBL/GenBank/DDBJ databases">
        <title>Nocardia sp. nov. ET3-3 isolated from soil.</title>
        <authorList>
            <person name="Kanchanasin P."/>
            <person name="Tanasupawat S."/>
            <person name="Yuki M."/>
            <person name="Kudo T."/>
        </authorList>
    </citation>
    <scope>NUCLEOTIDE SEQUENCE [LARGE SCALE GENOMIC DNA]</scope>
    <source>
        <strain evidence="2 3">ET3-3</strain>
    </source>
</reference>
<sequence>MLWIGDDAYPLQNIARVGPRELVPPPPTPVKDYLKLIAAAVIPALIVGLLFSSGLGWFVFLVVFGVATYRLIRVLTEEKTRLYALTIETAGASNTVLVSSDIETMVDIAQNIMKAIDDPQFEFARNITVDARGANIGQIGDHGQHMNSFGVPPTHS</sequence>
<dbReference type="Proteomes" id="UP000466794">
    <property type="component" value="Unassembled WGS sequence"/>
</dbReference>
<keyword evidence="1" id="KW-0472">Membrane</keyword>
<feature type="transmembrane region" description="Helical" evidence="1">
    <location>
        <begin position="36"/>
        <end position="69"/>
    </location>
</feature>
<dbReference type="Pfam" id="PF19744">
    <property type="entry name" value="DUF6232"/>
    <property type="match status" value="1"/>
</dbReference>
<keyword evidence="3" id="KW-1185">Reference proteome</keyword>
<dbReference type="InterPro" id="IPR045629">
    <property type="entry name" value="DUF6232"/>
</dbReference>
<keyword evidence="1" id="KW-0812">Transmembrane</keyword>
<name>A0A7K1UST5_9NOCA</name>
<organism evidence="2 3">
    <name type="scientific">Nocardia terrae</name>
    <dbReference type="NCBI Taxonomy" id="2675851"/>
    <lineage>
        <taxon>Bacteria</taxon>
        <taxon>Bacillati</taxon>
        <taxon>Actinomycetota</taxon>
        <taxon>Actinomycetes</taxon>
        <taxon>Mycobacteriales</taxon>
        <taxon>Nocardiaceae</taxon>
        <taxon>Nocardia</taxon>
    </lineage>
</organism>
<accession>A0A7K1UST5</accession>
<dbReference type="AlphaFoldDB" id="A0A7K1UST5"/>
<protein>
    <submittedName>
        <fullName evidence="2">Uncharacterized protein</fullName>
    </submittedName>
</protein>
<dbReference type="EMBL" id="WRPP01000001">
    <property type="protein sequence ID" value="MVU77413.1"/>
    <property type="molecule type" value="Genomic_DNA"/>
</dbReference>
<comment type="caution">
    <text evidence="2">The sequence shown here is derived from an EMBL/GenBank/DDBJ whole genome shotgun (WGS) entry which is preliminary data.</text>
</comment>